<proteinExistence type="predicted"/>
<dbReference type="KEGG" id="bgh:BDBG_02897"/>
<dbReference type="Proteomes" id="UP000002038">
    <property type="component" value="Unassembled WGS sequence"/>
</dbReference>
<name>A0A179UHL8_BLAGS</name>
<dbReference type="GeneID" id="8506215"/>
<organism evidence="1 2">
    <name type="scientific">Blastomyces gilchristii (strain SLH14081)</name>
    <name type="common">Blastomyces dermatitidis</name>
    <dbReference type="NCBI Taxonomy" id="559298"/>
    <lineage>
        <taxon>Eukaryota</taxon>
        <taxon>Fungi</taxon>
        <taxon>Dikarya</taxon>
        <taxon>Ascomycota</taxon>
        <taxon>Pezizomycotina</taxon>
        <taxon>Eurotiomycetes</taxon>
        <taxon>Eurotiomycetidae</taxon>
        <taxon>Onygenales</taxon>
        <taxon>Ajellomycetaceae</taxon>
        <taxon>Blastomyces</taxon>
    </lineage>
</organism>
<accession>A0A179UHL8</accession>
<keyword evidence="2" id="KW-1185">Reference proteome</keyword>
<reference evidence="2" key="1">
    <citation type="journal article" date="2015" name="PLoS Genet.">
        <title>The dynamic genome and transcriptome of the human fungal pathogen Blastomyces and close relative Emmonsia.</title>
        <authorList>
            <person name="Munoz J.F."/>
            <person name="Gauthier G.M."/>
            <person name="Desjardins C.A."/>
            <person name="Gallo J.E."/>
            <person name="Holder J."/>
            <person name="Sullivan T.D."/>
            <person name="Marty A.J."/>
            <person name="Carmen J.C."/>
            <person name="Chen Z."/>
            <person name="Ding L."/>
            <person name="Gujja S."/>
            <person name="Magrini V."/>
            <person name="Misas E."/>
            <person name="Mitreva M."/>
            <person name="Priest M."/>
            <person name="Saif S."/>
            <person name="Whiston E.A."/>
            <person name="Young S."/>
            <person name="Zeng Q."/>
            <person name="Goldman W.E."/>
            <person name="Mardis E.R."/>
            <person name="Taylor J.W."/>
            <person name="McEwen J.G."/>
            <person name="Clay O.K."/>
            <person name="Klein B.S."/>
            <person name="Cuomo C.A."/>
        </authorList>
    </citation>
    <scope>NUCLEOTIDE SEQUENCE [LARGE SCALE GENOMIC DNA]</scope>
    <source>
        <strain evidence="2">SLH14081</strain>
    </source>
</reference>
<dbReference type="RefSeq" id="XP_031577375.1">
    <property type="nucleotide sequence ID" value="XM_031721005.1"/>
</dbReference>
<gene>
    <name evidence="1" type="ORF">BDBG_02897</name>
</gene>
<evidence type="ECO:0000313" key="2">
    <source>
        <dbReference type="Proteomes" id="UP000002038"/>
    </source>
</evidence>
<evidence type="ECO:0000313" key="1">
    <source>
        <dbReference type="EMBL" id="OAT06729.1"/>
    </source>
</evidence>
<dbReference type="EMBL" id="GG657451">
    <property type="protein sequence ID" value="OAT06729.1"/>
    <property type="molecule type" value="Genomic_DNA"/>
</dbReference>
<protein>
    <submittedName>
        <fullName evidence="1">Uncharacterized protein</fullName>
    </submittedName>
</protein>
<dbReference type="VEuPathDB" id="FungiDB:BDBG_02897"/>
<dbReference type="AlphaFoldDB" id="A0A179UHL8"/>
<sequence length="74" mass="7872">MTASSSLSALSLHPIFRPAANPLSPPGQSLAISSAVLLFAILNEDCIILTYQNLQYESHVSASADILSTQMILK</sequence>